<reference evidence="6" key="1">
    <citation type="submission" date="2019-10" db="EMBL/GenBank/DDBJ databases">
        <title>Conservation and host-specific expression of non-tandemly repeated heterogenous ribosome RNA gene in arbuscular mycorrhizal fungi.</title>
        <authorList>
            <person name="Maeda T."/>
            <person name="Kobayashi Y."/>
            <person name="Nakagawa T."/>
            <person name="Ezawa T."/>
            <person name="Yamaguchi K."/>
            <person name="Bino T."/>
            <person name="Nishimoto Y."/>
            <person name="Shigenobu S."/>
            <person name="Kawaguchi M."/>
        </authorList>
    </citation>
    <scope>NUCLEOTIDE SEQUENCE</scope>
    <source>
        <strain evidence="6">HR1</strain>
    </source>
</reference>
<name>A0A8H3M2Z7_9GLOM</name>
<keyword evidence="2" id="KW-0547">Nucleotide-binding</keyword>
<evidence type="ECO:0000256" key="1">
    <source>
        <dbReference type="ARBA" id="ARBA00022679"/>
    </source>
</evidence>
<keyword evidence="1" id="KW-0808">Transferase</keyword>
<evidence type="ECO:0000313" key="7">
    <source>
        <dbReference type="Proteomes" id="UP000615446"/>
    </source>
</evidence>
<keyword evidence="4" id="KW-0067">ATP-binding</keyword>
<accession>A0A8H3M2Z7</accession>
<protein>
    <submittedName>
        <fullName evidence="6">Kinase-like domain-containing protein</fullName>
    </submittedName>
</protein>
<evidence type="ECO:0000256" key="3">
    <source>
        <dbReference type="ARBA" id="ARBA00022777"/>
    </source>
</evidence>
<evidence type="ECO:0000256" key="4">
    <source>
        <dbReference type="ARBA" id="ARBA00022840"/>
    </source>
</evidence>
<keyword evidence="3 6" id="KW-0418">Kinase</keyword>
<evidence type="ECO:0000256" key="2">
    <source>
        <dbReference type="ARBA" id="ARBA00022741"/>
    </source>
</evidence>
<dbReference type="EMBL" id="BLAL01000261">
    <property type="protein sequence ID" value="GES97772.1"/>
    <property type="molecule type" value="Genomic_DNA"/>
</dbReference>
<dbReference type="GO" id="GO:0004674">
    <property type="term" value="F:protein serine/threonine kinase activity"/>
    <property type="evidence" value="ECO:0007669"/>
    <property type="project" value="TreeGrafter"/>
</dbReference>
<feature type="domain" description="Protein kinase" evidence="5">
    <location>
        <begin position="530"/>
        <end position="767"/>
    </location>
</feature>
<gene>
    <name evidence="6" type="ORF">RCL2_002434800</name>
</gene>
<comment type="caution">
    <text evidence="6">The sequence shown here is derived from an EMBL/GenBank/DDBJ whole genome shotgun (WGS) entry which is preliminary data.</text>
</comment>
<evidence type="ECO:0000259" key="5">
    <source>
        <dbReference type="PROSITE" id="PS50011"/>
    </source>
</evidence>
<dbReference type="SUPFAM" id="SSF56112">
    <property type="entry name" value="Protein kinase-like (PK-like)"/>
    <property type="match status" value="1"/>
</dbReference>
<dbReference type="InterPro" id="IPR000719">
    <property type="entry name" value="Prot_kinase_dom"/>
</dbReference>
<dbReference type="AlphaFoldDB" id="A0A8H3M2Z7"/>
<dbReference type="OrthoDB" id="5979581at2759"/>
<proteinExistence type="predicted"/>
<dbReference type="Pfam" id="PF07714">
    <property type="entry name" value="PK_Tyr_Ser-Thr"/>
    <property type="match status" value="2"/>
</dbReference>
<dbReference type="InterPro" id="IPR051681">
    <property type="entry name" value="Ser/Thr_Kinases-Pseudokinases"/>
</dbReference>
<dbReference type="GO" id="GO:0005524">
    <property type="term" value="F:ATP binding"/>
    <property type="evidence" value="ECO:0007669"/>
    <property type="project" value="UniProtKB-KW"/>
</dbReference>
<dbReference type="Gene3D" id="1.10.510.10">
    <property type="entry name" value="Transferase(Phosphotransferase) domain 1"/>
    <property type="match status" value="2"/>
</dbReference>
<sequence>MENNDNFRPTRLISSFIPISFIPFNKNKDNCDCGNKYSKTLYFNQKYCRNCLSEYVKNENNIVSHLKDQLPNFDLKTWIRIDVIIYTDNSIQYNKHDNLYKHNIQEFREWCEDSSKILYFKQIVSDYLTSSHIDDNCKLCGKVIDQHVLLCSDCYRISSRWIKSNSSENSALIIYLPWWDTYDQCITCGSQLEFTSDCQKRCLYCYIFYIGCRYCLTTNIVFGFADQSQCKKCGRTLSIITNVTGIKECFLTQDHINQIAHYINNVDKDYNPLEIYDYIKSLPIKISIDWILHSQTINSESDNENSFNLAMPIIFIPFNNEEEKCYYCKRLYSQTLSLEQKYCKYCLFIYIKYTENINIDVRIYTKNTQCDKHELRTLGFRTQNIQEWCNYCSEILYFRQIVTNYLFNIMNYDQEINRNNYSQFFFESLESTLIKRPIPVLYLPWWDAYYQCLICNSQLELKSNCQKCGDNNIDKFLCCTKLNIDYIDYNCQIDDYIKNTNPLVIYSYIKDKFNYSASKLNINWIPYSQISNLEKIAEGGFGIIHKALIDEKVVAVKEILNSQNPSNYFLNEVTSLYQCYDEKFEYIIRCHGITKNPITDNFMFIMKFANGGNLNNYLHNNFTEITWKEKLYILWRIADGLQTIHDKGFVHRDFHSGNILIDIIKNGSHKVVQYLIGDLGLSQLANNTSSNNKIYGYGYDYVGVNSSPFANIEHDTHFIYEIIDGKRPEITNDIPEEFAYLMKKCWNSVPEKRPSAKKICGTINHWLSTKDDEKIFNQAEEIRLELIKSKVIGPEFSEPRHSQENYTSKPSVDSSKMISFNMKQEYITKEYELDIEKIQKYE</sequence>
<dbReference type="InterPro" id="IPR011009">
    <property type="entry name" value="Kinase-like_dom_sf"/>
</dbReference>
<dbReference type="InterPro" id="IPR001245">
    <property type="entry name" value="Ser-Thr/Tyr_kinase_cat_dom"/>
</dbReference>
<dbReference type="PROSITE" id="PS50011">
    <property type="entry name" value="PROTEIN_KINASE_DOM"/>
    <property type="match status" value="1"/>
</dbReference>
<dbReference type="PANTHER" id="PTHR44329">
    <property type="entry name" value="SERINE/THREONINE-PROTEIN KINASE TNNI3K-RELATED"/>
    <property type="match status" value="1"/>
</dbReference>
<evidence type="ECO:0000313" key="6">
    <source>
        <dbReference type="EMBL" id="GES97772.1"/>
    </source>
</evidence>
<dbReference type="PANTHER" id="PTHR44329:SF288">
    <property type="entry name" value="MITOGEN-ACTIVATED PROTEIN KINASE KINASE KINASE 20"/>
    <property type="match status" value="1"/>
</dbReference>
<dbReference type="Proteomes" id="UP000615446">
    <property type="component" value="Unassembled WGS sequence"/>
</dbReference>
<organism evidence="6 7">
    <name type="scientific">Rhizophagus clarus</name>
    <dbReference type="NCBI Taxonomy" id="94130"/>
    <lineage>
        <taxon>Eukaryota</taxon>
        <taxon>Fungi</taxon>
        <taxon>Fungi incertae sedis</taxon>
        <taxon>Mucoromycota</taxon>
        <taxon>Glomeromycotina</taxon>
        <taxon>Glomeromycetes</taxon>
        <taxon>Glomerales</taxon>
        <taxon>Glomeraceae</taxon>
        <taxon>Rhizophagus</taxon>
    </lineage>
</organism>